<dbReference type="InterPro" id="IPR001806">
    <property type="entry name" value="Small_GTPase"/>
</dbReference>
<evidence type="ECO:0000256" key="5">
    <source>
        <dbReference type="SAM" id="MobiDB-lite"/>
    </source>
</evidence>
<sequence>MTGKRKFECSAHEDYVPNVFDNFSTNVVVDGSTVNIGLWDTAGQEDYNRLRPLSYRGADVFLLAFSLISKASYENIYKKWISELKHYSPNVPIVLVGTKMDLRDDKQFLSDHPGAVTITTTQLESTYLTTTVVNPDVSQTIEHVNRLKALPAMQPTGTYDQTVTLLNLKLSSQQNIQPSRNLIFEAKIKQIHEDRGWYYVQCSKCSSKLYPEQDSGVLNFVCKDDDNITPNFRYSVNATIMDATGSADAVFFNESMSTGTVSGTSTFTLTTPLPKTGTSERQLPDSPGLAG</sequence>
<dbReference type="PROSITE" id="PS51421">
    <property type="entry name" value="RAS"/>
    <property type="match status" value="1"/>
</dbReference>
<evidence type="ECO:0000256" key="2">
    <source>
        <dbReference type="ARBA" id="ARBA00022741"/>
    </source>
</evidence>
<dbReference type="PANTHER" id="PTHR24072">
    <property type="entry name" value="RHO FAMILY GTPASE"/>
    <property type="match status" value="1"/>
</dbReference>
<keyword evidence="4" id="KW-0449">Lipoprotein</keyword>
<dbReference type="SMART" id="SM00174">
    <property type="entry name" value="RHO"/>
    <property type="match status" value="1"/>
</dbReference>
<name>A0ABD3BQD5_9LAMI</name>
<dbReference type="Gene3D" id="2.40.50.140">
    <property type="entry name" value="Nucleic acid-binding proteins"/>
    <property type="match status" value="1"/>
</dbReference>
<dbReference type="AlphaFoldDB" id="A0ABD3BQD5"/>
<keyword evidence="7" id="KW-1185">Reference proteome</keyword>
<evidence type="ECO:0000313" key="6">
    <source>
        <dbReference type="EMBL" id="KAL3618932.1"/>
    </source>
</evidence>
<dbReference type="SMART" id="SM00173">
    <property type="entry name" value="RAS"/>
    <property type="match status" value="1"/>
</dbReference>
<comment type="caution">
    <text evidence="6">The sequence shown here is derived from an EMBL/GenBank/DDBJ whole genome shotgun (WGS) entry which is preliminary data.</text>
</comment>
<evidence type="ECO:0000313" key="7">
    <source>
        <dbReference type="Proteomes" id="UP001632038"/>
    </source>
</evidence>
<evidence type="ECO:0000256" key="1">
    <source>
        <dbReference type="ARBA" id="ARBA00010142"/>
    </source>
</evidence>
<feature type="compositionally biased region" description="Low complexity" evidence="5">
    <location>
        <begin position="270"/>
        <end position="279"/>
    </location>
</feature>
<dbReference type="InterPro" id="IPR027417">
    <property type="entry name" value="P-loop_NTPase"/>
</dbReference>
<feature type="region of interest" description="Disordered" evidence="5">
    <location>
        <begin position="270"/>
        <end position="291"/>
    </location>
</feature>
<dbReference type="PROSITE" id="PS51419">
    <property type="entry name" value="RAB"/>
    <property type="match status" value="1"/>
</dbReference>
<protein>
    <submittedName>
        <fullName evidence="6">Uncharacterized protein</fullName>
    </submittedName>
</protein>
<dbReference type="InterPro" id="IPR003578">
    <property type="entry name" value="Small_GTPase_Rho"/>
</dbReference>
<comment type="similarity">
    <text evidence="1">Belongs to the small GTPase superfamily. Rho family.</text>
</comment>
<keyword evidence="3" id="KW-0342">GTP-binding</keyword>
<dbReference type="EMBL" id="JAVIJP010000070">
    <property type="protein sequence ID" value="KAL3618932.1"/>
    <property type="molecule type" value="Genomic_DNA"/>
</dbReference>
<dbReference type="Gene3D" id="3.40.50.300">
    <property type="entry name" value="P-loop containing nucleotide triphosphate hydrolases"/>
    <property type="match status" value="1"/>
</dbReference>
<organism evidence="6 7">
    <name type="scientific">Castilleja foliolosa</name>
    <dbReference type="NCBI Taxonomy" id="1961234"/>
    <lineage>
        <taxon>Eukaryota</taxon>
        <taxon>Viridiplantae</taxon>
        <taxon>Streptophyta</taxon>
        <taxon>Embryophyta</taxon>
        <taxon>Tracheophyta</taxon>
        <taxon>Spermatophyta</taxon>
        <taxon>Magnoliopsida</taxon>
        <taxon>eudicotyledons</taxon>
        <taxon>Gunneridae</taxon>
        <taxon>Pentapetalae</taxon>
        <taxon>asterids</taxon>
        <taxon>lamiids</taxon>
        <taxon>Lamiales</taxon>
        <taxon>Orobanchaceae</taxon>
        <taxon>Pedicularideae</taxon>
        <taxon>Castillejinae</taxon>
        <taxon>Castilleja</taxon>
    </lineage>
</organism>
<dbReference type="SMART" id="SM00175">
    <property type="entry name" value="RAB"/>
    <property type="match status" value="1"/>
</dbReference>
<dbReference type="GO" id="GO:0005525">
    <property type="term" value="F:GTP binding"/>
    <property type="evidence" value="ECO:0007669"/>
    <property type="project" value="UniProtKB-KW"/>
</dbReference>
<accession>A0ABD3BQD5</accession>
<dbReference type="Pfam" id="PF00071">
    <property type="entry name" value="Ras"/>
    <property type="match status" value="1"/>
</dbReference>
<dbReference type="InterPro" id="IPR005225">
    <property type="entry name" value="Small_GTP-bd"/>
</dbReference>
<dbReference type="PROSITE" id="PS51420">
    <property type="entry name" value="RHO"/>
    <property type="match status" value="1"/>
</dbReference>
<dbReference type="NCBIfam" id="TIGR00231">
    <property type="entry name" value="small_GTP"/>
    <property type="match status" value="1"/>
</dbReference>
<proteinExistence type="inferred from homology"/>
<dbReference type="Proteomes" id="UP001632038">
    <property type="component" value="Unassembled WGS sequence"/>
</dbReference>
<dbReference type="SUPFAM" id="SSF52540">
    <property type="entry name" value="P-loop containing nucleoside triphosphate hydrolases"/>
    <property type="match status" value="1"/>
</dbReference>
<reference evidence="7" key="1">
    <citation type="journal article" date="2024" name="IScience">
        <title>Strigolactones Initiate the Formation of Haustorium-like Structures in Castilleja.</title>
        <authorList>
            <person name="Buerger M."/>
            <person name="Peterson D."/>
            <person name="Chory J."/>
        </authorList>
    </citation>
    <scope>NUCLEOTIDE SEQUENCE [LARGE SCALE GENOMIC DNA]</scope>
</reference>
<keyword evidence="2" id="KW-0547">Nucleotide-binding</keyword>
<evidence type="ECO:0000256" key="3">
    <source>
        <dbReference type="ARBA" id="ARBA00023134"/>
    </source>
</evidence>
<dbReference type="InterPro" id="IPR012340">
    <property type="entry name" value="NA-bd_OB-fold"/>
</dbReference>
<gene>
    <name evidence="6" type="ORF">CASFOL_037160</name>
</gene>
<dbReference type="PRINTS" id="PR00449">
    <property type="entry name" value="RASTRNSFRMNG"/>
</dbReference>
<dbReference type="SUPFAM" id="SSF50249">
    <property type="entry name" value="Nucleic acid-binding proteins"/>
    <property type="match status" value="1"/>
</dbReference>
<evidence type="ECO:0000256" key="4">
    <source>
        <dbReference type="ARBA" id="ARBA00023288"/>
    </source>
</evidence>